<evidence type="ECO:0000313" key="10">
    <source>
        <dbReference type="Proteomes" id="UP000288623"/>
    </source>
</evidence>
<evidence type="ECO:0000256" key="1">
    <source>
        <dbReference type="ARBA" id="ARBA00004168"/>
    </source>
</evidence>
<keyword evidence="5" id="KW-0572">Peptidoglycan-anchor</keyword>
<name>A0A433RWP6_9BACL</name>
<feature type="region of interest" description="Disordered" evidence="6">
    <location>
        <begin position="1"/>
        <end position="102"/>
    </location>
</feature>
<reference evidence="9 10" key="1">
    <citation type="submission" date="2014-11" db="EMBL/GenBank/DDBJ databases">
        <title>Genome sequence and analysis of novel Kurthia sp.</title>
        <authorList>
            <person name="Lawson J.N."/>
            <person name="Gonzalez J.E."/>
            <person name="Rinauldi L."/>
            <person name="Xuan Z."/>
            <person name="Firman A."/>
            <person name="Shaddox L."/>
            <person name="Trudeau A."/>
            <person name="Shah S."/>
            <person name="Reiman D."/>
        </authorList>
    </citation>
    <scope>NUCLEOTIDE SEQUENCE [LARGE SCALE GENOMIC DNA]</scope>
    <source>
        <strain evidence="9 10">3B1D</strain>
    </source>
</reference>
<dbReference type="RefSeq" id="WP_233600513.1">
    <property type="nucleotide sequence ID" value="NZ_JTFC01000012.1"/>
</dbReference>
<feature type="compositionally biased region" description="Polar residues" evidence="6">
    <location>
        <begin position="47"/>
        <end position="59"/>
    </location>
</feature>
<keyword evidence="7" id="KW-0472">Membrane</keyword>
<evidence type="ECO:0000256" key="5">
    <source>
        <dbReference type="ARBA" id="ARBA00023088"/>
    </source>
</evidence>
<comment type="caution">
    <text evidence="9">The sequence shown here is derived from an EMBL/GenBank/DDBJ whole genome shotgun (WGS) entry which is preliminary data.</text>
</comment>
<evidence type="ECO:0000256" key="6">
    <source>
        <dbReference type="SAM" id="MobiDB-lite"/>
    </source>
</evidence>
<comment type="subcellular location">
    <subcellularLocation>
        <location evidence="1">Secreted</location>
        <location evidence="1">Cell wall</location>
        <topology evidence="1">Peptidoglycan-anchor</topology>
    </subcellularLocation>
</comment>
<evidence type="ECO:0000256" key="3">
    <source>
        <dbReference type="ARBA" id="ARBA00022525"/>
    </source>
</evidence>
<dbReference type="EMBL" id="JTFC01000012">
    <property type="protein sequence ID" value="RUS57704.1"/>
    <property type="molecule type" value="Genomic_DNA"/>
</dbReference>
<keyword evidence="10" id="KW-1185">Reference proteome</keyword>
<feature type="compositionally biased region" description="Pro residues" evidence="6">
    <location>
        <begin position="1"/>
        <end position="27"/>
    </location>
</feature>
<accession>A0A433RWP6</accession>
<dbReference type="Pfam" id="PF00746">
    <property type="entry name" value="Gram_pos_anchor"/>
    <property type="match status" value="1"/>
</dbReference>
<sequence>VEPPVVEPPVVEPPVVEPPVVEPPVVEPPKEVENPETPVTPPDTIPEENTPSTVVQVSNPPKTTTMVTTTPVVQPASSNSNTPTLQNPAQSSMLPQTGDAATQTGLMGGMLLALSALAGVFGLRKRKTEK</sequence>
<evidence type="ECO:0000256" key="2">
    <source>
        <dbReference type="ARBA" id="ARBA00022512"/>
    </source>
</evidence>
<proteinExistence type="predicted"/>
<evidence type="ECO:0000259" key="8">
    <source>
        <dbReference type="PROSITE" id="PS50847"/>
    </source>
</evidence>
<organism evidence="9 10">
    <name type="scientific">Candidatus Kurthia intestinigallinarum</name>
    <dbReference type="NCBI Taxonomy" id="1562256"/>
    <lineage>
        <taxon>Bacteria</taxon>
        <taxon>Bacillati</taxon>
        <taxon>Bacillota</taxon>
        <taxon>Bacilli</taxon>
        <taxon>Bacillales</taxon>
        <taxon>Caryophanaceae</taxon>
        <taxon>Kurthia</taxon>
    </lineage>
</organism>
<evidence type="ECO:0000256" key="7">
    <source>
        <dbReference type="SAM" id="Phobius"/>
    </source>
</evidence>
<dbReference type="Proteomes" id="UP000288623">
    <property type="component" value="Unassembled WGS sequence"/>
</dbReference>
<dbReference type="PROSITE" id="PS50847">
    <property type="entry name" value="GRAM_POS_ANCHORING"/>
    <property type="match status" value="1"/>
</dbReference>
<dbReference type="InterPro" id="IPR019931">
    <property type="entry name" value="LPXTG_anchor"/>
</dbReference>
<feature type="domain" description="Gram-positive cocci surface proteins LPxTG" evidence="8">
    <location>
        <begin position="94"/>
        <end position="130"/>
    </location>
</feature>
<dbReference type="AlphaFoldDB" id="A0A433RWP6"/>
<protein>
    <recommendedName>
        <fullName evidence="8">Gram-positive cocci surface proteins LPxTG domain-containing protein</fullName>
    </recommendedName>
</protein>
<feature type="compositionally biased region" description="Low complexity" evidence="6">
    <location>
        <begin position="60"/>
        <end position="73"/>
    </location>
</feature>
<keyword evidence="4" id="KW-0732">Signal</keyword>
<feature type="transmembrane region" description="Helical" evidence="7">
    <location>
        <begin position="100"/>
        <end position="123"/>
    </location>
</feature>
<feature type="non-terminal residue" evidence="9">
    <location>
        <position position="1"/>
    </location>
</feature>
<keyword evidence="2" id="KW-0134">Cell wall</keyword>
<keyword evidence="3" id="KW-0964">Secreted</keyword>
<evidence type="ECO:0000313" key="9">
    <source>
        <dbReference type="EMBL" id="RUS57704.1"/>
    </source>
</evidence>
<keyword evidence="7" id="KW-0812">Transmembrane</keyword>
<dbReference type="NCBIfam" id="TIGR01167">
    <property type="entry name" value="LPXTG_anchor"/>
    <property type="match status" value="1"/>
</dbReference>
<evidence type="ECO:0000256" key="4">
    <source>
        <dbReference type="ARBA" id="ARBA00022729"/>
    </source>
</evidence>
<feature type="compositionally biased region" description="Polar residues" evidence="6">
    <location>
        <begin position="75"/>
        <end position="102"/>
    </location>
</feature>
<gene>
    <name evidence="9" type="ORF">QI30_03875</name>
</gene>
<keyword evidence="7" id="KW-1133">Transmembrane helix</keyword>